<dbReference type="WBParaSite" id="jg10620">
    <property type="protein sequence ID" value="jg10620"/>
    <property type="gene ID" value="jg10620"/>
</dbReference>
<keyword evidence="1" id="KW-1185">Reference proteome</keyword>
<reference evidence="2" key="1">
    <citation type="submission" date="2022-11" db="UniProtKB">
        <authorList>
            <consortium name="WormBaseParasite"/>
        </authorList>
    </citation>
    <scope>IDENTIFICATION</scope>
</reference>
<evidence type="ECO:0000313" key="1">
    <source>
        <dbReference type="Proteomes" id="UP000887574"/>
    </source>
</evidence>
<organism evidence="1 2">
    <name type="scientific">Ditylenchus dipsaci</name>
    <dbReference type="NCBI Taxonomy" id="166011"/>
    <lineage>
        <taxon>Eukaryota</taxon>
        <taxon>Metazoa</taxon>
        <taxon>Ecdysozoa</taxon>
        <taxon>Nematoda</taxon>
        <taxon>Chromadorea</taxon>
        <taxon>Rhabditida</taxon>
        <taxon>Tylenchina</taxon>
        <taxon>Tylenchomorpha</taxon>
        <taxon>Sphaerularioidea</taxon>
        <taxon>Anguinidae</taxon>
        <taxon>Anguininae</taxon>
        <taxon>Ditylenchus</taxon>
    </lineage>
</organism>
<name>A0A915CMR5_9BILA</name>
<protein>
    <submittedName>
        <fullName evidence="2">Uncharacterized protein</fullName>
    </submittedName>
</protein>
<dbReference type="Proteomes" id="UP000887574">
    <property type="component" value="Unplaced"/>
</dbReference>
<proteinExistence type="predicted"/>
<accession>A0A915CMR5</accession>
<sequence>MGTRTELNEKSNCNSISQIQFIQLWKTVAGTLLLQLGETQKNFMRKVEKEIEDAIDTHEIQLYSEDEEESKQPASEPTLGEFFDYRVSLKDIAEQYRKRNSSFM</sequence>
<dbReference type="AlphaFoldDB" id="A0A915CMR5"/>
<evidence type="ECO:0000313" key="2">
    <source>
        <dbReference type="WBParaSite" id="jg10620"/>
    </source>
</evidence>